<dbReference type="InterPro" id="IPR001309">
    <property type="entry name" value="Pept_C14_p20"/>
</dbReference>
<dbReference type="PANTHER" id="PTHR47901:SF8">
    <property type="entry name" value="CASPASE-3"/>
    <property type="match status" value="1"/>
</dbReference>
<evidence type="ECO:0000259" key="10">
    <source>
        <dbReference type="PROSITE" id="PS50208"/>
    </source>
</evidence>
<dbReference type="RefSeq" id="XP_012945423.1">
    <property type="nucleotide sequence ID" value="XM_013089969.2"/>
</dbReference>
<dbReference type="Pfam" id="PF00656">
    <property type="entry name" value="Peptidase_C14"/>
    <property type="match status" value="1"/>
</dbReference>
<dbReference type="Gene3D" id="3.40.50.1460">
    <property type="match status" value="2"/>
</dbReference>
<evidence type="ECO:0000313" key="13">
    <source>
        <dbReference type="RefSeq" id="XP_012945422.1"/>
    </source>
</evidence>
<evidence type="ECO:0000256" key="7">
    <source>
        <dbReference type="RuleBase" id="RU003971"/>
    </source>
</evidence>
<dbReference type="SMART" id="SM00114">
    <property type="entry name" value="CARD"/>
    <property type="match status" value="1"/>
</dbReference>
<reference evidence="13 14" key="1">
    <citation type="submission" date="2025-05" db="UniProtKB">
        <authorList>
            <consortium name="RefSeq"/>
        </authorList>
    </citation>
    <scope>IDENTIFICATION</scope>
</reference>
<evidence type="ECO:0000313" key="12">
    <source>
        <dbReference type="Proteomes" id="UP000694888"/>
    </source>
</evidence>
<dbReference type="CDD" id="cd00032">
    <property type="entry name" value="CASc"/>
    <property type="match status" value="1"/>
</dbReference>
<gene>
    <name evidence="13 14 15" type="primary">LOC101846323</name>
</gene>
<sequence>MEQHHKELIQTNYVKLSNLLSADVDSVARELWSQKILTDGMLDKVVSNNSDRKKAYALLDVITRRGPHAFQKLYECSLAVGLEDVADVLRPDLAPHAPPRAPAPPPKARSTPGETSAPTIAAPESSDEEDLPDVWPPAESPNLMKLKVKKATDLEDPDRRKKWLRHYRKSLTPKGQEGVYEMKHRKRGSLILINNEKFDHMSDRDGTQKDRLALDSLFRRMNFNFIVHSNKTSQVLLEVLEEEARKDYSCHDCVVVILLSHGHKGVVFGTDGKIENGKPLNCVEIEKITKLFRQAPSLYGKPKLFFVQACQGNAKDSGVAPGQAAETESGDSPGKDDKPSPGKPAPSPGPTGPSSGLDTQQDSAAGQAGEKSGPPTPKVTGASTAGKTSGPGKDAVDSCDDEGRDPEAEGAVGGTQAEGEGGESPLDFLSEEEGDAAGEKLPGAGDVFIGMATPPDFLSWRRPDFGTWFIQALVEVFAKWAYKLELDQLMTKVNQLVTKAATKRGSYKQVGEKRGTLTKSFYFFPGLYEDMEDL</sequence>
<comment type="similarity">
    <text evidence="1 7">Belongs to the peptidase C14A family.</text>
</comment>
<dbReference type="RefSeq" id="XP_012945422.1">
    <property type="nucleotide sequence ID" value="XM_013089968.2"/>
</dbReference>
<dbReference type="PROSITE" id="PS50207">
    <property type="entry name" value="CASPASE_P10"/>
    <property type="match status" value="1"/>
</dbReference>
<name>A0ABM1AD50_APLCA</name>
<evidence type="ECO:0000259" key="11">
    <source>
        <dbReference type="PROSITE" id="PS50209"/>
    </source>
</evidence>
<dbReference type="InterPro" id="IPR011600">
    <property type="entry name" value="Pept_C14_caspase"/>
</dbReference>
<evidence type="ECO:0000256" key="8">
    <source>
        <dbReference type="SAM" id="MobiDB-lite"/>
    </source>
</evidence>
<evidence type="ECO:0000256" key="4">
    <source>
        <dbReference type="ARBA" id="ARBA00022801"/>
    </source>
</evidence>
<dbReference type="RefSeq" id="XP_012945424.1">
    <property type="nucleotide sequence ID" value="XM_013089970.2"/>
</dbReference>
<evidence type="ECO:0000256" key="3">
    <source>
        <dbReference type="ARBA" id="ARBA00022703"/>
    </source>
</evidence>
<feature type="compositionally biased region" description="Pro residues" evidence="8">
    <location>
        <begin position="96"/>
        <end position="107"/>
    </location>
</feature>
<keyword evidence="6" id="KW-0865">Zymogen</keyword>
<dbReference type="InterPro" id="IPR002398">
    <property type="entry name" value="Pept_C14"/>
</dbReference>
<protein>
    <submittedName>
        <fullName evidence="13 14">Caspase-9</fullName>
    </submittedName>
</protein>
<evidence type="ECO:0000256" key="5">
    <source>
        <dbReference type="ARBA" id="ARBA00022807"/>
    </source>
</evidence>
<dbReference type="InterPro" id="IPR001315">
    <property type="entry name" value="CARD"/>
</dbReference>
<dbReference type="PROSITE" id="PS50208">
    <property type="entry name" value="CASPASE_P20"/>
    <property type="match status" value="1"/>
</dbReference>
<dbReference type="PROSITE" id="PS01122">
    <property type="entry name" value="CASPASE_CYS"/>
    <property type="match status" value="1"/>
</dbReference>
<dbReference type="GeneID" id="101846323"/>
<dbReference type="Gene3D" id="1.10.533.10">
    <property type="entry name" value="Death Domain, Fas"/>
    <property type="match status" value="1"/>
</dbReference>
<feature type="domain" description="Caspase family p20" evidence="10">
    <location>
        <begin position="186"/>
        <end position="314"/>
    </location>
</feature>
<feature type="domain" description="Caspase family p10" evidence="9">
    <location>
        <begin position="437"/>
        <end position="525"/>
    </location>
</feature>
<evidence type="ECO:0000259" key="9">
    <source>
        <dbReference type="PROSITE" id="PS50207"/>
    </source>
</evidence>
<evidence type="ECO:0000313" key="14">
    <source>
        <dbReference type="RefSeq" id="XP_012945423.1"/>
    </source>
</evidence>
<dbReference type="InterPro" id="IPR015917">
    <property type="entry name" value="Pept_C14A"/>
</dbReference>
<dbReference type="PANTHER" id="PTHR47901">
    <property type="entry name" value="CASPASE RECRUITMENT DOMAIN-CONTAINING PROTEIN 18"/>
    <property type="match status" value="1"/>
</dbReference>
<dbReference type="SUPFAM" id="SSF52129">
    <property type="entry name" value="Caspase-like"/>
    <property type="match status" value="1"/>
</dbReference>
<dbReference type="SUPFAM" id="SSF47986">
    <property type="entry name" value="DEATH domain"/>
    <property type="match status" value="1"/>
</dbReference>
<dbReference type="Proteomes" id="UP000694888">
    <property type="component" value="Unplaced"/>
</dbReference>
<proteinExistence type="inferred from homology"/>
<dbReference type="InterPro" id="IPR002138">
    <property type="entry name" value="Pept_C14_p10"/>
</dbReference>
<organism evidence="12 15">
    <name type="scientific">Aplysia californica</name>
    <name type="common">California sea hare</name>
    <dbReference type="NCBI Taxonomy" id="6500"/>
    <lineage>
        <taxon>Eukaryota</taxon>
        <taxon>Metazoa</taxon>
        <taxon>Spiralia</taxon>
        <taxon>Lophotrochozoa</taxon>
        <taxon>Mollusca</taxon>
        <taxon>Gastropoda</taxon>
        <taxon>Heterobranchia</taxon>
        <taxon>Euthyneura</taxon>
        <taxon>Tectipleura</taxon>
        <taxon>Aplysiida</taxon>
        <taxon>Aplysioidea</taxon>
        <taxon>Aplysiidae</taxon>
        <taxon>Aplysia</taxon>
    </lineage>
</organism>
<feature type="region of interest" description="Disordered" evidence="8">
    <location>
        <begin position="316"/>
        <end position="429"/>
    </location>
</feature>
<evidence type="ECO:0000256" key="2">
    <source>
        <dbReference type="ARBA" id="ARBA00022670"/>
    </source>
</evidence>
<keyword evidence="2" id="KW-0645">Protease</keyword>
<evidence type="ECO:0000256" key="1">
    <source>
        <dbReference type="ARBA" id="ARBA00010134"/>
    </source>
</evidence>
<evidence type="ECO:0000256" key="6">
    <source>
        <dbReference type="ARBA" id="ARBA00023145"/>
    </source>
</evidence>
<dbReference type="CDD" id="cd01671">
    <property type="entry name" value="CARD"/>
    <property type="match status" value="1"/>
</dbReference>
<accession>A0ABM1AD50</accession>
<dbReference type="InterPro" id="IPR011029">
    <property type="entry name" value="DEATH-like_dom_sf"/>
</dbReference>
<evidence type="ECO:0000313" key="15">
    <source>
        <dbReference type="RefSeq" id="XP_012945424.1"/>
    </source>
</evidence>
<dbReference type="SMART" id="SM00115">
    <property type="entry name" value="CASc"/>
    <property type="match status" value="1"/>
</dbReference>
<dbReference type="PRINTS" id="PR00376">
    <property type="entry name" value="IL1BCENZYME"/>
</dbReference>
<keyword evidence="12" id="KW-1185">Reference proteome</keyword>
<dbReference type="PROSITE" id="PS50209">
    <property type="entry name" value="CARD"/>
    <property type="match status" value="1"/>
</dbReference>
<feature type="domain" description="CARD" evidence="11">
    <location>
        <begin position="1"/>
        <end position="76"/>
    </location>
</feature>
<dbReference type="InterPro" id="IPR033139">
    <property type="entry name" value="Caspase_cys_AS"/>
</dbReference>
<feature type="region of interest" description="Disordered" evidence="8">
    <location>
        <begin position="93"/>
        <end position="141"/>
    </location>
</feature>
<dbReference type="Pfam" id="PF00619">
    <property type="entry name" value="CARD"/>
    <property type="match status" value="1"/>
</dbReference>
<feature type="compositionally biased region" description="Pro residues" evidence="8">
    <location>
        <begin position="341"/>
        <end position="351"/>
    </location>
</feature>
<keyword evidence="5" id="KW-0788">Thiol protease</keyword>
<keyword evidence="4" id="KW-0378">Hydrolase</keyword>
<keyword evidence="3" id="KW-0053">Apoptosis</keyword>
<dbReference type="InterPro" id="IPR029030">
    <property type="entry name" value="Caspase-like_dom_sf"/>
</dbReference>